<dbReference type="AlphaFoldDB" id="A0A8H5D3H5"/>
<accession>A0A8H5D3H5</accession>
<dbReference type="EMBL" id="JAACJM010000065">
    <property type="protein sequence ID" value="KAF5352926.1"/>
    <property type="molecule type" value="Genomic_DNA"/>
</dbReference>
<evidence type="ECO:0000256" key="1">
    <source>
        <dbReference type="SAM" id="MobiDB-lite"/>
    </source>
</evidence>
<sequence length="164" mass="18237">MDMEPNEAEMEIVGSQKIPDGVDAEIESADAGESNQEKENQRRRRPSTLTAPSRVPSLPPDQGLNQPVQRGSQLYKVAYLSKPDPQTQVIIPEKAAKTSIHRGRATIFETETTSRSECRTDAQIGFQRPAIIFEHWEQGPGKGKGSDRFNCRMRTGMLSLKDGI</sequence>
<gene>
    <name evidence="2" type="ORF">D9758_007913</name>
</gene>
<reference evidence="2 3" key="1">
    <citation type="journal article" date="2020" name="ISME J.">
        <title>Uncovering the hidden diversity of litter-decomposition mechanisms in mushroom-forming fungi.</title>
        <authorList>
            <person name="Floudas D."/>
            <person name="Bentzer J."/>
            <person name="Ahren D."/>
            <person name="Johansson T."/>
            <person name="Persson P."/>
            <person name="Tunlid A."/>
        </authorList>
    </citation>
    <scope>NUCLEOTIDE SEQUENCE [LARGE SCALE GENOMIC DNA]</scope>
    <source>
        <strain evidence="2 3">CBS 291.85</strain>
    </source>
</reference>
<dbReference type="Proteomes" id="UP000559256">
    <property type="component" value="Unassembled WGS sequence"/>
</dbReference>
<feature type="region of interest" description="Disordered" evidence="1">
    <location>
        <begin position="1"/>
        <end position="67"/>
    </location>
</feature>
<evidence type="ECO:0000313" key="2">
    <source>
        <dbReference type="EMBL" id="KAF5352926.1"/>
    </source>
</evidence>
<name>A0A8H5D3H5_9AGAR</name>
<protein>
    <submittedName>
        <fullName evidence="2">Uncharacterized protein</fullName>
    </submittedName>
</protein>
<proteinExistence type="predicted"/>
<keyword evidence="3" id="KW-1185">Reference proteome</keyword>
<evidence type="ECO:0000313" key="3">
    <source>
        <dbReference type="Proteomes" id="UP000559256"/>
    </source>
</evidence>
<feature type="compositionally biased region" description="Acidic residues" evidence="1">
    <location>
        <begin position="1"/>
        <end position="10"/>
    </location>
</feature>
<comment type="caution">
    <text evidence="2">The sequence shown here is derived from an EMBL/GenBank/DDBJ whole genome shotgun (WGS) entry which is preliminary data.</text>
</comment>
<organism evidence="2 3">
    <name type="scientific">Tetrapyrgos nigripes</name>
    <dbReference type="NCBI Taxonomy" id="182062"/>
    <lineage>
        <taxon>Eukaryota</taxon>
        <taxon>Fungi</taxon>
        <taxon>Dikarya</taxon>
        <taxon>Basidiomycota</taxon>
        <taxon>Agaricomycotina</taxon>
        <taxon>Agaricomycetes</taxon>
        <taxon>Agaricomycetidae</taxon>
        <taxon>Agaricales</taxon>
        <taxon>Marasmiineae</taxon>
        <taxon>Marasmiaceae</taxon>
        <taxon>Tetrapyrgos</taxon>
    </lineage>
</organism>